<evidence type="ECO:0000256" key="1">
    <source>
        <dbReference type="SAM" id="MobiDB-lite"/>
    </source>
</evidence>
<keyword evidence="3" id="KW-1185">Reference proteome</keyword>
<name>A0A2P4XRR0_9STRA</name>
<accession>A0A2P4XRR0</accession>
<feature type="region of interest" description="Disordered" evidence="1">
    <location>
        <begin position="80"/>
        <end position="100"/>
    </location>
</feature>
<gene>
    <name evidence="2" type="ORF">PHPALM_15691</name>
</gene>
<organism evidence="2 3">
    <name type="scientific">Phytophthora palmivora</name>
    <dbReference type="NCBI Taxonomy" id="4796"/>
    <lineage>
        <taxon>Eukaryota</taxon>
        <taxon>Sar</taxon>
        <taxon>Stramenopiles</taxon>
        <taxon>Oomycota</taxon>
        <taxon>Peronosporomycetes</taxon>
        <taxon>Peronosporales</taxon>
        <taxon>Peronosporaceae</taxon>
        <taxon>Phytophthora</taxon>
    </lineage>
</organism>
<dbReference type="Proteomes" id="UP000237271">
    <property type="component" value="Unassembled WGS sequence"/>
</dbReference>
<sequence length="100" mass="11295">MSPKCEAVSVAAETLSNSISSHKLIEDEDSINYTNEEERGASKLQMDTEKLEHWLSKDKTATMVKLKLASYGYYGKSATESAKYTEKYSTRSPDRRSETM</sequence>
<feature type="compositionally biased region" description="Basic and acidic residues" evidence="1">
    <location>
        <begin position="83"/>
        <end position="100"/>
    </location>
</feature>
<protein>
    <submittedName>
        <fullName evidence="2">Uncharacterized protein</fullName>
    </submittedName>
</protein>
<dbReference type="AlphaFoldDB" id="A0A2P4XRR0"/>
<reference evidence="2 3" key="1">
    <citation type="journal article" date="2017" name="Genome Biol. Evol.">
        <title>Phytophthora megakarya and P. palmivora, closely related causal agents of cacao black pod rot, underwent increases in genome sizes and gene numbers by different mechanisms.</title>
        <authorList>
            <person name="Ali S.S."/>
            <person name="Shao J."/>
            <person name="Lary D.J."/>
            <person name="Kronmiller B."/>
            <person name="Shen D."/>
            <person name="Strem M.D."/>
            <person name="Amoako-Attah I."/>
            <person name="Akrofi A.Y."/>
            <person name="Begoude B.A."/>
            <person name="Ten Hoopen G.M."/>
            <person name="Coulibaly K."/>
            <person name="Kebe B.I."/>
            <person name="Melnick R.L."/>
            <person name="Guiltinan M.J."/>
            <person name="Tyler B.M."/>
            <person name="Meinhardt L.W."/>
            <person name="Bailey B.A."/>
        </authorList>
    </citation>
    <scope>NUCLEOTIDE SEQUENCE [LARGE SCALE GENOMIC DNA]</scope>
    <source>
        <strain evidence="3">sbr112.9</strain>
    </source>
</reference>
<evidence type="ECO:0000313" key="2">
    <source>
        <dbReference type="EMBL" id="POM68179.1"/>
    </source>
</evidence>
<dbReference type="EMBL" id="NCKW01008353">
    <property type="protein sequence ID" value="POM68179.1"/>
    <property type="molecule type" value="Genomic_DNA"/>
</dbReference>
<evidence type="ECO:0000313" key="3">
    <source>
        <dbReference type="Proteomes" id="UP000237271"/>
    </source>
</evidence>
<proteinExistence type="predicted"/>
<comment type="caution">
    <text evidence="2">The sequence shown here is derived from an EMBL/GenBank/DDBJ whole genome shotgun (WGS) entry which is preliminary data.</text>
</comment>
<feature type="non-terminal residue" evidence="2">
    <location>
        <position position="100"/>
    </location>
</feature>